<feature type="compositionally biased region" description="Basic and acidic residues" evidence="1">
    <location>
        <begin position="35"/>
        <end position="45"/>
    </location>
</feature>
<feature type="region of interest" description="Disordered" evidence="1">
    <location>
        <begin position="1"/>
        <end position="45"/>
    </location>
</feature>
<evidence type="ECO:0000313" key="3">
    <source>
        <dbReference type="Proteomes" id="UP000645217"/>
    </source>
</evidence>
<evidence type="ECO:0000313" key="2">
    <source>
        <dbReference type="EMBL" id="GGK61174.1"/>
    </source>
</evidence>
<sequence>MSSYDPDRDGPYGDWLKAKGVRQMNRTHATQDQVTEGRTENGGRYKAVRDQLGHVVTQRTEPDGRERQDVTINLGGPGGDH</sequence>
<dbReference type="RefSeq" id="WP_189160844.1">
    <property type="nucleotide sequence ID" value="NZ_BMNT01000001.1"/>
</dbReference>
<protein>
    <submittedName>
        <fullName evidence="2">Uncharacterized protein</fullName>
    </submittedName>
</protein>
<name>A0A917QPU5_9ACTN</name>
<comment type="caution">
    <text evidence="2">The sequence shown here is derived from an EMBL/GenBank/DDBJ whole genome shotgun (WGS) entry which is preliminary data.</text>
</comment>
<gene>
    <name evidence="2" type="ORF">GCM10007964_00340</name>
</gene>
<dbReference type="EMBL" id="BMNT01000001">
    <property type="protein sequence ID" value="GGK61174.1"/>
    <property type="molecule type" value="Genomic_DNA"/>
</dbReference>
<dbReference type="AlphaFoldDB" id="A0A917QPU5"/>
<accession>A0A917QPU5</accession>
<organism evidence="2 3">
    <name type="scientific">Sphaerisporangium melleum</name>
    <dbReference type="NCBI Taxonomy" id="321316"/>
    <lineage>
        <taxon>Bacteria</taxon>
        <taxon>Bacillati</taxon>
        <taxon>Actinomycetota</taxon>
        <taxon>Actinomycetes</taxon>
        <taxon>Streptosporangiales</taxon>
        <taxon>Streptosporangiaceae</taxon>
        <taxon>Sphaerisporangium</taxon>
    </lineage>
</organism>
<dbReference type="Proteomes" id="UP000645217">
    <property type="component" value="Unassembled WGS sequence"/>
</dbReference>
<feature type="region of interest" description="Disordered" evidence="1">
    <location>
        <begin position="58"/>
        <end position="81"/>
    </location>
</feature>
<feature type="compositionally biased region" description="Basic and acidic residues" evidence="1">
    <location>
        <begin position="1"/>
        <end position="11"/>
    </location>
</feature>
<feature type="compositionally biased region" description="Basic and acidic residues" evidence="1">
    <location>
        <begin position="60"/>
        <end position="69"/>
    </location>
</feature>
<reference evidence="2" key="1">
    <citation type="journal article" date="2014" name="Int. J. Syst. Evol. Microbiol.">
        <title>Complete genome sequence of Corynebacterium casei LMG S-19264T (=DSM 44701T), isolated from a smear-ripened cheese.</title>
        <authorList>
            <consortium name="US DOE Joint Genome Institute (JGI-PGF)"/>
            <person name="Walter F."/>
            <person name="Albersmeier A."/>
            <person name="Kalinowski J."/>
            <person name="Ruckert C."/>
        </authorList>
    </citation>
    <scope>NUCLEOTIDE SEQUENCE</scope>
    <source>
        <strain evidence="2">JCM 13064</strain>
    </source>
</reference>
<reference evidence="2" key="2">
    <citation type="submission" date="2020-09" db="EMBL/GenBank/DDBJ databases">
        <authorList>
            <person name="Sun Q."/>
            <person name="Ohkuma M."/>
        </authorList>
    </citation>
    <scope>NUCLEOTIDE SEQUENCE</scope>
    <source>
        <strain evidence="2">JCM 13064</strain>
    </source>
</reference>
<feature type="compositionally biased region" description="Polar residues" evidence="1">
    <location>
        <begin position="24"/>
        <end position="34"/>
    </location>
</feature>
<proteinExistence type="predicted"/>
<evidence type="ECO:0000256" key="1">
    <source>
        <dbReference type="SAM" id="MobiDB-lite"/>
    </source>
</evidence>
<keyword evidence="3" id="KW-1185">Reference proteome</keyword>